<feature type="domain" description="C2H2-type" evidence="2">
    <location>
        <begin position="24"/>
        <end position="53"/>
    </location>
</feature>
<evidence type="ECO:0000313" key="3">
    <source>
        <dbReference type="EMBL" id="RKO86247.1"/>
    </source>
</evidence>
<keyword evidence="1" id="KW-0863">Zinc-finger</keyword>
<dbReference type="SUPFAM" id="SSF57667">
    <property type="entry name" value="beta-beta-alpha zinc fingers"/>
    <property type="match status" value="1"/>
</dbReference>
<dbReference type="GO" id="GO:0008270">
    <property type="term" value="F:zinc ion binding"/>
    <property type="evidence" value="ECO:0007669"/>
    <property type="project" value="UniProtKB-KW"/>
</dbReference>
<dbReference type="EMBL" id="KZ998186">
    <property type="protein sequence ID" value="RKO86451.1"/>
    <property type="molecule type" value="Genomic_DNA"/>
</dbReference>
<dbReference type="PROSITE" id="PS50157">
    <property type="entry name" value="ZINC_FINGER_C2H2_2"/>
    <property type="match status" value="1"/>
</dbReference>
<dbReference type="AlphaFoldDB" id="A0A4V1IQE2"/>
<evidence type="ECO:0000313" key="4">
    <source>
        <dbReference type="EMBL" id="RKO86451.1"/>
    </source>
</evidence>
<keyword evidence="1" id="KW-0479">Metal-binding</keyword>
<name>A0A4V1IQE2_9FUNG</name>
<feature type="non-terminal residue" evidence="3">
    <location>
        <position position="1"/>
    </location>
</feature>
<dbReference type="Proteomes" id="UP000269721">
    <property type="component" value="Unassembled WGS sequence"/>
</dbReference>
<dbReference type="OrthoDB" id="4748970at2759"/>
<dbReference type="InterPro" id="IPR013087">
    <property type="entry name" value="Znf_C2H2_type"/>
</dbReference>
<evidence type="ECO:0000313" key="5">
    <source>
        <dbReference type="Proteomes" id="UP000269721"/>
    </source>
</evidence>
<dbReference type="InterPro" id="IPR036236">
    <property type="entry name" value="Znf_C2H2_sf"/>
</dbReference>
<sequence length="53" mass="6333">CSKTFRSRETYELHMNKHTSTGRFKCPIQGCNITYLQEKIPERHLRTHESNKP</sequence>
<evidence type="ECO:0000256" key="1">
    <source>
        <dbReference type="PROSITE-ProRule" id="PRU00042"/>
    </source>
</evidence>
<dbReference type="PROSITE" id="PS00028">
    <property type="entry name" value="ZINC_FINGER_C2H2_1"/>
    <property type="match status" value="1"/>
</dbReference>
<gene>
    <name evidence="4" type="ORF">BDK51DRAFT_2032</name>
    <name evidence="3" type="ORF">BDK51DRAFT_3544</name>
</gene>
<accession>A0A4V1IQE2</accession>
<protein>
    <recommendedName>
        <fullName evidence="2">C2H2-type domain-containing protein</fullName>
    </recommendedName>
</protein>
<reference evidence="3" key="2">
    <citation type="submission" date="2018-06" db="EMBL/GenBank/DDBJ databases">
        <title>Leveraging single-cell genomics to expand the Fungal Tree of Life.</title>
        <authorList>
            <consortium name="DOE Joint Genome Institute"/>
            <person name="Ahrendt S.R."/>
            <person name="Quandt C.A."/>
            <person name="Ciobanu D."/>
            <person name="Clum A."/>
            <person name="Salamov A."/>
            <person name="Andreopoulos B."/>
            <person name="Cheng J.-F."/>
            <person name="Woyke T."/>
            <person name="Pelin A."/>
            <person name="Henrissat B."/>
            <person name="Reynolds N."/>
            <person name="Benny G.L."/>
            <person name="Smith M.E."/>
            <person name="James T.Y."/>
            <person name="Grigoriev I.V."/>
        </authorList>
    </citation>
    <scope>NUCLEOTIDE SEQUENCE</scope>
    <source>
        <strain evidence="3">Perch Fen</strain>
    </source>
</reference>
<organism evidence="3 5">
    <name type="scientific">Blyttiomyces helicus</name>
    <dbReference type="NCBI Taxonomy" id="388810"/>
    <lineage>
        <taxon>Eukaryota</taxon>
        <taxon>Fungi</taxon>
        <taxon>Fungi incertae sedis</taxon>
        <taxon>Chytridiomycota</taxon>
        <taxon>Chytridiomycota incertae sedis</taxon>
        <taxon>Chytridiomycetes</taxon>
        <taxon>Chytridiomycetes incertae sedis</taxon>
        <taxon>Blyttiomyces</taxon>
    </lineage>
</organism>
<evidence type="ECO:0000259" key="2">
    <source>
        <dbReference type="PROSITE" id="PS50157"/>
    </source>
</evidence>
<proteinExistence type="predicted"/>
<feature type="non-terminal residue" evidence="3">
    <location>
        <position position="53"/>
    </location>
</feature>
<reference evidence="5" key="1">
    <citation type="journal article" date="2018" name="Nat. Microbiol.">
        <title>Leveraging single-cell genomics to expand the fungal tree of life.</title>
        <authorList>
            <person name="Ahrendt S.R."/>
            <person name="Quandt C.A."/>
            <person name="Ciobanu D."/>
            <person name="Clum A."/>
            <person name="Salamov A."/>
            <person name="Andreopoulos B."/>
            <person name="Cheng J.F."/>
            <person name="Woyke T."/>
            <person name="Pelin A."/>
            <person name="Henrissat B."/>
            <person name="Reynolds N.K."/>
            <person name="Benny G.L."/>
            <person name="Smith M.E."/>
            <person name="James T.Y."/>
            <person name="Grigoriev I.V."/>
        </authorList>
    </citation>
    <scope>NUCLEOTIDE SEQUENCE [LARGE SCALE GENOMIC DNA]</scope>
</reference>
<keyword evidence="1" id="KW-0862">Zinc</keyword>
<dbReference type="Gene3D" id="3.30.160.60">
    <property type="entry name" value="Classic Zinc Finger"/>
    <property type="match status" value="1"/>
</dbReference>
<keyword evidence="5" id="KW-1185">Reference proteome</keyword>
<dbReference type="EMBL" id="KZ998359">
    <property type="protein sequence ID" value="RKO86247.1"/>
    <property type="molecule type" value="Genomic_DNA"/>
</dbReference>